<gene>
    <name evidence="2" type="ORF">A7P85_02860</name>
</gene>
<dbReference type="AlphaFoldDB" id="A0A1A9RH26"/>
<name>A0A1A9RH26_EIKCO</name>
<accession>A0A1A9RH26</accession>
<comment type="caution">
    <text evidence="2">The sequence shown here is derived from an EMBL/GenBank/DDBJ whole genome shotgun (WGS) entry which is preliminary data.</text>
</comment>
<sequence>MIIAISLGTDEVVGNIFVWFFIINSLLTIRVLIQFIIELKPIICGLLIFLIKVKLLTMLGKII</sequence>
<organism evidence="2 3">
    <name type="scientific">Eikenella corrodens</name>
    <dbReference type="NCBI Taxonomy" id="539"/>
    <lineage>
        <taxon>Bacteria</taxon>
        <taxon>Pseudomonadati</taxon>
        <taxon>Pseudomonadota</taxon>
        <taxon>Betaproteobacteria</taxon>
        <taxon>Neisseriales</taxon>
        <taxon>Neisseriaceae</taxon>
        <taxon>Eikenella</taxon>
    </lineage>
</organism>
<keyword evidence="1" id="KW-1133">Transmembrane helix</keyword>
<keyword evidence="1" id="KW-0472">Membrane</keyword>
<reference evidence="3" key="1">
    <citation type="submission" date="2016-05" db="EMBL/GenBank/DDBJ databases">
        <title>Draft genome of Corynebacterium afermentans subsp. afermentans LCDC 88199T.</title>
        <authorList>
            <person name="Bernier A.-M."/>
            <person name="Bernard K."/>
        </authorList>
    </citation>
    <scope>NUCLEOTIDE SEQUENCE [LARGE SCALE GENOMIC DNA]</scope>
    <source>
        <strain evidence="3">NML01-0328</strain>
    </source>
</reference>
<protein>
    <submittedName>
        <fullName evidence="2">Uncharacterized protein</fullName>
    </submittedName>
</protein>
<dbReference type="EMBL" id="LXSF01000002">
    <property type="protein sequence ID" value="OAM17303.1"/>
    <property type="molecule type" value="Genomic_DNA"/>
</dbReference>
<evidence type="ECO:0000313" key="3">
    <source>
        <dbReference type="Proteomes" id="UP000078003"/>
    </source>
</evidence>
<keyword evidence="1" id="KW-0812">Transmembrane</keyword>
<feature type="transmembrane region" description="Helical" evidence="1">
    <location>
        <begin position="12"/>
        <end position="33"/>
    </location>
</feature>
<evidence type="ECO:0000313" key="2">
    <source>
        <dbReference type="EMBL" id="OAM17303.1"/>
    </source>
</evidence>
<evidence type="ECO:0000256" key="1">
    <source>
        <dbReference type="SAM" id="Phobius"/>
    </source>
</evidence>
<proteinExistence type="predicted"/>
<dbReference type="Proteomes" id="UP000078003">
    <property type="component" value="Unassembled WGS sequence"/>
</dbReference>